<dbReference type="EMBL" id="UGYV01000006">
    <property type="protein sequence ID" value="SUJ14245.1"/>
    <property type="molecule type" value="Genomic_DNA"/>
</dbReference>
<proteinExistence type="predicted"/>
<evidence type="ECO:0000313" key="1">
    <source>
        <dbReference type="EMBL" id="SUJ14245.1"/>
    </source>
</evidence>
<dbReference type="Proteomes" id="UP000255061">
    <property type="component" value="Unassembled WGS sequence"/>
</dbReference>
<dbReference type="Gene3D" id="3.20.20.140">
    <property type="entry name" value="Metal-dependent hydrolases"/>
    <property type="match status" value="1"/>
</dbReference>
<evidence type="ECO:0000313" key="2">
    <source>
        <dbReference type="Proteomes" id="UP000255061"/>
    </source>
</evidence>
<name>A0A380C8M4_9GAMM</name>
<dbReference type="SUPFAM" id="SSF51556">
    <property type="entry name" value="Metallo-dependent hydrolases"/>
    <property type="match status" value="1"/>
</dbReference>
<reference evidence="1 2" key="1">
    <citation type="submission" date="2018-06" db="EMBL/GenBank/DDBJ databases">
        <authorList>
            <consortium name="Pathogen Informatics"/>
            <person name="Doyle S."/>
        </authorList>
    </citation>
    <scope>NUCLEOTIDE SEQUENCE [LARGE SCALE GENOMIC DNA]</scope>
    <source>
        <strain evidence="1 2">NCTC10736</strain>
    </source>
</reference>
<dbReference type="GO" id="GO:0006508">
    <property type="term" value="P:proteolysis"/>
    <property type="evidence" value="ECO:0007669"/>
    <property type="project" value="InterPro"/>
</dbReference>
<gene>
    <name evidence="1" type="ORF">NCTC10736_04198</name>
</gene>
<organism evidence="1 2">
    <name type="scientific">Shewanella morhuae</name>
    <dbReference type="NCBI Taxonomy" id="365591"/>
    <lineage>
        <taxon>Bacteria</taxon>
        <taxon>Pseudomonadati</taxon>
        <taxon>Pseudomonadota</taxon>
        <taxon>Gammaproteobacteria</taxon>
        <taxon>Alteromonadales</taxon>
        <taxon>Shewanellaceae</taxon>
        <taxon>Shewanella</taxon>
    </lineage>
</organism>
<dbReference type="InterPro" id="IPR008257">
    <property type="entry name" value="Pept_M19"/>
</dbReference>
<dbReference type="Pfam" id="PF01244">
    <property type="entry name" value="Peptidase_M19"/>
    <property type="match status" value="1"/>
</dbReference>
<sequence>MAIANDFPLRGQENLLALDNNTQGIKEYQQWWYSLRAKGVLGFDAEPRHVVIPELNHIERMSRIDDALAKARFKATDRDRFMGGNWQRVLNKVLL</sequence>
<protein>
    <submittedName>
        <fullName evidence="1">Membrane dipeptidase (Peptidase family M19)</fullName>
    </submittedName>
</protein>
<dbReference type="AlphaFoldDB" id="A0A380C8M4"/>
<accession>A0A380C8M4</accession>
<dbReference type="InterPro" id="IPR032466">
    <property type="entry name" value="Metal_Hydrolase"/>
</dbReference>
<dbReference type="GO" id="GO:0070573">
    <property type="term" value="F:metallodipeptidase activity"/>
    <property type="evidence" value="ECO:0007669"/>
    <property type="project" value="InterPro"/>
</dbReference>